<evidence type="ECO:0000259" key="4">
    <source>
        <dbReference type="PROSITE" id="PS50043"/>
    </source>
</evidence>
<reference evidence="6 9" key="2">
    <citation type="submission" date="2020-08" db="EMBL/GenBank/DDBJ databases">
        <title>Genomic Encyclopedia of Type Strains, Phase IV (KMG-V): Genome sequencing to study the core and pangenomes of soil and plant-associated prokaryotes.</title>
        <authorList>
            <person name="Whitman W."/>
        </authorList>
    </citation>
    <scope>NUCLEOTIDE SEQUENCE [LARGE SCALE GENOMIC DNA]</scope>
    <source>
        <strain evidence="6 9">34/80</strain>
    </source>
</reference>
<reference evidence="7 8" key="1">
    <citation type="submission" date="2018-12" db="EMBL/GenBank/DDBJ databases">
        <title>The genome sequences of Variovorax guangxiensis DSM 27352.</title>
        <authorList>
            <person name="Gao J."/>
            <person name="Sun J."/>
        </authorList>
    </citation>
    <scope>NUCLEOTIDE SEQUENCE [LARGE SCALE GENOMIC DNA]</scope>
    <source>
        <strain evidence="7 8">DSM 27352</strain>
    </source>
</reference>
<dbReference type="InterPro" id="IPR039420">
    <property type="entry name" value="WalR-like"/>
</dbReference>
<dbReference type="SUPFAM" id="SSF46894">
    <property type="entry name" value="C-terminal effector domain of the bipartite response regulators"/>
    <property type="match status" value="1"/>
</dbReference>
<dbReference type="PANTHER" id="PTHR43214:SF38">
    <property type="entry name" value="NITRATE_NITRITE RESPONSE REGULATOR PROTEIN NARL"/>
    <property type="match status" value="1"/>
</dbReference>
<dbReference type="CDD" id="cd17535">
    <property type="entry name" value="REC_NarL-like"/>
    <property type="match status" value="1"/>
</dbReference>
<evidence type="ECO:0000259" key="5">
    <source>
        <dbReference type="PROSITE" id="PS50110"/>
    </source>
</evidence>
<dbReference type="InterPro" id="IPR000792">
    <property type="entry name" value="Tscrpt_reg_LuxR_C"/>
</dbReference>
<dbReference type="GO" id="GO:0006355">
    <property type="term" value="P:regulation of DNA-templated transcription"/>
    <property type="evidence" value="ECO:0007669"/>
    <property type="project" value="InterPro"/>
</dbReference>
<feature type="domain" description="Response regulatory" evidence="5">
    <location>
        <begin position="10"/>
        <end position="126"/>
    </location>
</feature>
<evidence type="ECO:0000256" key="2">
    <source>
        <dbReference type="ARBA" id="ARBA00023125"/>
    </source>
</evidence>
<dbReference type="OrthoDB" id="561214at2"/>
<organism evidence="7 8">
    <name type="scientific">Variovorax guangxiensis</name>
    <dbReference type="NCBI Taxonomy" id="1775474"/>
    <lineage>
        <taxon>Bacteria</taxon>
        <taxon>Pseudomonadati</taxon>
        <taxon>Pseudomonadota</taxon>
        <taxon>Betaproteobacteria</taxon>
        <taxon>Burkholderiales</taxon>
        <taxon>Comamonadaceae</taxon>
        <taxon>Variovorax</taxon>
    </lineage>
</organism>
<protein>
    <submittedName>
        <fullName evidence="6 7">Response regulator</fullName>
    </submittedName>
</protein>
<evidence type="ECO:0000313" key="8">
    <source>
        <dbReference type="Proteomes" id="UP000281118"/>
    </source>
</evidence>
<feature type="domain" description="HTH luxR-type" evidence="4">
    <location>
        <begin position="157"/>
        <end position="224"/>
    </location>
</feature>
<accession>A0A433MET0</accession>
<dbReference type="PROSITE" id="PS50043">
    <property type="entry name" value="HTH_LUXR_2"/>
    <property type="match status" value="1"/>
</dbReference>
<dbReference type="SMART" id="SM00448">
    <property type="entry name" value="REC"/>
    <property type="match status" value="1"/>
</dbReference>
<evidence type="ECO:0000256" key="3">
    <source>
        <dbReference type="PROSITE-ProRule" id="PRU00169"/>
    </source>
</evidence>
<dbReference type="Proteomes" id="UP000524450">
    <property type="component" value="Unassembled WGS sequence"/>
</dbReference>
<dbReference type="InterPro" id="IPR016032">
    <property type="entry name" value="Sig_transdc_resp-reg_C-effctor"/>
</dbReference>
<dbReference type="SUPFAM" id="SSF52172">
    <property type="entry name" value="CheY-like"/>
    <property type="match status" value="1"/>
</dbReference>
<dbReference type="EMBL" id="JACIFZ010000002">
    <property type="protein sequence ID" value="MBB4221685.1"/>
    <property type="molecule type" value="Genomic_DNA"/>
</dbReference>
<comment type="caution">
    <text evidence="7">The sequence shown here is derived from an EMBL/GenBank/DDBJ whole genome shotgun (WGS) entry which is preliminary data.</text>
</comment>
<dbReference type="Pfam" id="PF00196">
    <property type="entry name" value="GerE"/>
    <property type="match status" value="1"/>
</dbReference>
<feature type="modified residue" description="4-aspartylphosphate" evidence="3">
    <location>
        <position position="62"/>
    </location>
</feature>
<dbReference type="EMBL" id="RXFT01000001">
    <property type="protein sequence ID" value="RUR66265.1"/>
    <property type="molecule type" value="Genomic_DNA"/>
</dbReference>
<keyword evidence="1 3" id="KW-0597">Phosphoprotein</keyword>
<dbReference type="PANTHER" id="PTHR43214">
    <property type="entry name" value="TWO-COMPONENT RESPONSE REGULATOR"/>
    <property type="match status" value="1"/>
</dbReference>
<evidence type="ECO:0000313" key="6">
    <source>
        <dbReference type="EMBL" id="MBB4221685.1"/>
    </source>
</evidence>
<dbReference type="InterPro" id="IPR001789">
    <property type="entry name" value="Sig_transdc_resp-reg_receiver"/>
</dbReference>
<evidence type="ECO:0000313" key="9">
    <source>
        <dbReference type="Proteomes" id="UP000524450"/>
    </source>
</evidence>
<sequence>MQPAATHPIGVLLVDDHQTMLWGLSRLIDGEHPRMKVVGTACCCEDAVATSESLAPDVIVLDLDLDGHSALDILPRLVSNDVSRVMVLTGEREQRTLDLAVLQGARGVMRKDAPAQQVIDAIERVHNGELCIDAQSIGRVFYELTSVKKQQPKADPEAARQASLTHKEREIIHTVVSGSGASNKALAAKLFVTEHTLRNHLTSIYQKLGVSNRLELYIYAVKHQLDAAPH</sequence>
<dbReference type="GO" id="GO:0003677">
    <property type="term" value="F:DNA binding"/>
    <property type="evidence" value="ECO:0007669"/>
    <property type="project" value="UniProtKB-KW"/>
</dbReference>
<dbReference type="InterPro" id="IPR058245">
    <property type="entry name" value="NreC/VraR/RcsB-like_REC"/>
</dbReference>
<name>A0A433MET0_9BURK</name>
<proteinExistence type="predicted"/>
<dbReference type="GO" id="GO:0000160">
    <property type="term" value="P:phosphorelay signal transduction system"/>
    <property type="evidence" value="ECO:0007669"/>
    <property type="project" value="InterPro"/>
</dbReference>
<dbReference type="CDD" id="cd06170">
    <property type="entry name" value="LuxR_C_like"/>
    <property type="match status" value="1"/>
</dbReference>
<evidence type="ECO:0000313" key="7">
    <source>
        <dbReference type="EMBL" id="RUR66265.1"/>
    </source>
</evidence>
<dbReference type="Pfam" id="PF00072">
    <property type="entry name" value="Response_reg"/>
    <property type="match status" value="1"/>
</dbReference>
<dbReference type="Gene3D" id="3.40.50.2300">
    <property type="match status" value="1"/>
</dbReference>
<keyword evidence="2 6" id="KW-0238">DNA-binding</keyword>
<dbReference type="AlphaFoldDB" id="A0A433MET0"/>
<dbReference type="InterPro" id="IPR011006">
    <property type="entry name" value="CheY-like_superfamily"/>
</dbReference>
<dbReference type="Proteomes" id="UP000281118">
    <property type="component" value="Unassembled WGS sequence"/>
</dbReference>
<dbReference type="SMART" id="SM00421">
    <property type="entry name" value="HTH_LUXR"/>
    <property type="match status" value="1"/>
</dbReference>
<dbReference type="PROSITE" id="PS50110">
    <property type="entry name" value="RESPONSE_REGULATORY"/>
    <property type="match status" value="1"/>
</dbReference>
<evidence type="ECO:0000256" key="1">
    <source>
        <dbReference type="ARBA" id="ARBA00022553"/>
    </source>
</evidence>
<gene>
    <name evidence="7" type="ORF">EJP67_04250</name>
    <name evidence="6" type="ORF">GGD71_002445</name>
</gene>
<dbReference type="RefSeq" id="WP_126019753.1">
    <property type="nucleotide sequence ID" value="NZ_JACIFZ010000002.1"/>
</dbReference>